<feature type="transmembrane region" description="Helical" evidence="1">
    <location>
        <begin position="41"/>
        <end position="58"/>
    </location>
</feature>
<protein>
    <submittedName>
        <fullName evidence="2">Uncharacterized protein</fullName>
    </submittedName>
</protein>
<keyword evidence="1" id="KW-0472">Membrane</keyword>
<proteinExistence type="predicted"/>
<dbReference type="Proteomes" id="UP000655443">
    <property type="component" value="Unassembled WGS sequence"/>
</dbReference>
<feature type="transmembrane region" description="Helical" evidence="1">
    <location>
        <begin position="18"/>
        <end position="34"/>
    </location>
</feature>
<reference evidence="2" key="2">
    <citation type="submission" date="2020-09" db="EMBL/GenBank/DDBJ databases">
        <authorList>
            <person name="Sun Q."/>
            <person name="Ohkuma M."/>
        </authorList>
    </citation>
    <scope>NUCLEOTIDE SEQUENCE</scope>
    <source>
        <strain evidence="2">JCM 4714</strain>
    </source>
</reference>
<keyword evidence="3" id="KW-1185">Reference proteome</keyword>
<keyword evidence="1" id="KW-0812">Transmembrane</keyword>
<dbReference type="AlphaFoldDB" id="A0A918YR00"/>
<keyword evidence="1" id="KW-1133">Transmembrane helix</keyword>
<reference evidence="2" key="1">
    <citation type="journal article" date="2014" name="Int. J. Syst. Evol. Microbiol.">
        <title>Complete genome sequence of Corynebacterium casei LMG S-19264T (=DSM 44701T), isolated from a smear-ripened cheese.</title>
        <authorList>
            <consortium name="US DOE Joint Genome Institute (JGI-PGF)"/>
            <person name="Walter F."/>
            <person name="Albersmeier A."/>
            <person name="Kalinowski J."/>
            <person name="Ruckert C."/>
        </authorList>
    </citation>
    <scope>NUCLEOTIDE SEQUENCE</scope>
    <source>
        <strain evidence="2">JCM 4714</strain>
    </source>
</reference>
<dbReference type="RefSeq" id="WP_189958277.1">
    <property type="nucleotide sequence ID" value="NZ_BMVG01000036.1"/>
</dbReference>
<evidence type="ECO:0000313" key="3">
    <source>
        <dbReference type="Proteomes" id="UP000655443"/>
    </source>
</evidence>
<gene>
    <name evidence="2" type="ORF">GCM10010339_77270</name>
</gene>
<accession>A0A918YR00</accession>
<organism evidence="2 3">
    <name type="scientific">Streptomyces alanosinicus</name>
    <dbReference type="NCBI Taxonomy" id="68171"/>
    <lineage>
        <taxon>Bacteria</taxon>
        <taxon>Bacillati</taxon>
        <taxon>Actinomycetota</taxon>
        <taxon>Actinomycetes</taxon>
        <taxon>Kitasatosporales</taxon>
        <taxon>Streptomycetaceae</taxon>
        <taxon>Streptomyces</taxon>
    </lineage>
</organism>
<dbReference type="EMBL" id="BMVG01000036">
    <property type="protein sequence ID" value="GHE12729.1"/>
    <property type="molecule type" value="Genomic_DNA"/>
</dbReference>
<evidence type="ECO:0000256" key="1">
    <source>
        <dbReference type="SAM" id="Phobius"/>
    </source>
</evidence>
<evidence type="ECO:0000313" key="2">
    <source>
        <dbReference type="EMBL" id="GHE12729.1"/>
    </source>
</evidence>
<comment type="caution">
    <text evidence="2">The sequence shown here is derived from an EMBL/GenBank/DDBJ whole genome shotgun (WGS) entry which is preliminary data.</text>
</comment>
<sequence>MTEHARAARELLRDNGHFAWYVVPLLLIVIYVYAVEAERRIWNVLFAGLALWGMDWFNEIWNALVFHFTGRARHTRSGAPQSPCTDRRQLGRVSGGRDLAAPRGSGHFLGIDAVALIMFGSLGRL</sequence>
<name>A0A918YR00_9ACTN</name>